<keyword evidence="2" id="KW-0040">ANK repeat</keyword>
<gene>
    <name evidence="4" type="ORF">H9735_10420</name>
</gene>
<evidence type="ECO:0008006" key="6">
    <source>
        <dbReference type="Google" id="ProtNLM"/>
    </source>
</evidence>
<dbReference type="InterPro" id="IPR036770">
    <property type="entry name" value="Ankyrin_rpt-contain_sf"/>
</dbReference>
<keyword evidence="3" id="KW-0812">Transmembrane</keyword>
<keyword evidence="3" id="KW-1133">Transmembrane helix</keyword>
<dbReference type="Proteomes" id="UP000886721">
    <property type="component" value="Unassembled WGS sequence"/>
</dbReference>
<keyword evidence="3" id="KW-0472">Membrane</keyword>
<feature type="transmembrane region" description="Helical" evidence="3">
    <location>
        <begin position="6"/>
        <end position="34"/>
    </location>
</feature>
<evidence type="ECO:0000313" key="5">
    <source>
        <dbReference type="Proteomes" id="UP000886721"/>
    </source>
</evidence>
<keyword evidence="1" id="KW-0677">Repeat</keyword>
<evidence type="ECO:0000256" key="2">
    <source>
        <dbReference type="ARBA" id="ARBA00023043"/>
    </source>
</evidence>
<proteinExistence type="predicted"/>
<comment type="caution">
    <text evidence="4">The sequence shown here is derived from an EMBL/GenBank/DDBJ whole genome shotgun (WGS) entry which is preliminary data.</text>
</comment>
<dbReference type="InterPro" id="IPR050745">
    <property type="entry name" value="Multifunctional_regulatory"/>
</dbReference>
<accession>A0A9D2BA08</accession>
<dbReference type="AlphaFoldDB" id="A0A9D2BA08"/>
<dbReference type="SUPFAM" id="SSF48403">
    <property type="entry name" value="Ankyrin repeat"/>
    <property type="match status" value="1"/>
</dbReference>
<evidence type="ECO:0000256" key="3">
    <source>
        <dbReference type="SAM" id="Phobius"/>
    </source>
</evidence>
<dbReference type="PANTHER" id="PTHR24189">
    <property type="entry name" value="MYOTROPHIN"/>
    <property type="match status" value="1"/>
</dbReference>
<evidence type="ECO:0000256" key="1">
    <source>
        <dbReference type="ARBA" id="ARBA00022737"/>
    </source>
</evidence>
<protein>
    <recommendedName>
        <fullName evidence="6">Ankyrin repeat domain-containing protein</fullName>
    </recommendedName>
</protein>
<organism evidence="4 5">
    <name type="scientific">Candidatus Anaerostipes excrementavium</name>
    <dbReference type="NCBI Taxonomy" id="2838463"/>
    <lineage>
        <taxon>Bacteria</taxon>
        <taxon>Bacillati</taxon>
        <taxon>Bacillota</taxon>
        <taxon>Clostridia</taxon>
        <taxon>Lachnospirales</taxon>
        <taxon>Lachnospiraceae</taxon>
        <taxon>Anaerostipes</taxon>
    </lineage>
</organism>
<evidence type="ECO:0000313" key="4">
    <source>
        <dbReference type="EMBL" id="HIX68516.1"/>
    </source>
</evidence>
<dbReference type="EMBL" id="DXEM01000032">
    <property type="protein sequence ID" value="HIX68516.1"/>
    <property type="molecule type" value="Genomic_DNA"/>
</dbReference>
<dbReference type="Gene3D" id="1.25.40.20">
    <property type="entry name" value="Ankyrin repeat-containing domain"/>
    <property type="match status" value="1"/>
</dbReference>
<reference evidence="4" key="2">
    <citation type="submission" date="2021-04" db="EMBL/GenBank/DDBJ databases">
        <authorList>
            <person name="Gilroy R."/>
        </authorList>
    </citation>
    <scope>NUCLEOTIDE SEQUENCE</scope>
    <source>
        <strain evidence="4">CHK191-13928</strain>
    </source>
</reference>
<feature type="transmembrane region" description="Helical" evidence="3">
    <location>
        <begin position="46"/>
        <end position="66"/>
    </location>
</feature>
<name>A0A9D2BA08_9FIRM</name>
<reference evidence="4" key="1">
    <citation type="journal article" date="2021" name="PeerJ">
        <title>Extensive microbial diversity within the chicken gut microbiome revealed by metagenomics and culture.</title>
        <authorList>
            <person name="Gilroy R."/>
            <person name="Ravi A."/>
            <person name="Getino M."/>
            <person name="Pursley I."/>
            <person name="Horton D.L."/>
            <person name="Alikhan N.F."/>
            <person name="Baker D."/>
            <person name="Gharbi K."/>
            <person name="Hall N."/>
            <person name="Watson M."/>
            <person name="Adriaenssens E.M."/>
            <person name="Foster-Nyarko E."/>
            <person name="Jarju S."/>
            <person name="Secka A."/>
            <person name="Antonio M."/>
            <person name="Oren A."/>
            <person name="Chaudhuri R.R."/>
            <person name="La Ragione R."/>
            <person name="Hildebrand F."/>
            <person name="Pallen M.J."/>
        </authorList>
    </citation>
    <scope>NUCLEOTIDE SEQUENCE</scope>
    <source>
        <strain evidence="4">CHK191-13928</strain>
    </source>
</reference>
<sequence>MLEISGIMWPAILCGFCGLIGVVLLTFGIIGVVFRKENFFKVITGISIVFLLVPVSCGILFSWSFYQDLRGGYAWEQEDADYAKKYPVNWKFGNECDYGGNVEKLKELVKEYPNDINEKNEQGYTILDQLITGESYNPENLEILLDAGAKRSEMSLDTDGGSLFCVILYQSWVDDPEEIEKQYQCIQVLLDHGEDVNQKEKAYQNATPLMAASGYFDQEDESYVREDQKADPWTPSKKIIQCLLDAGADPKIKDDAGRTAQDYYDLNIKFQK</sequence>